<dbReference type="Pfam" id="PF17263">
    <property type="entry name" value="DUF5329"/>
    <property type="match status" value="1"/>
</dbReference>
<comment type="caution">
    <text evidence="1">The sequence shown here is derived from an EMBL/GenBank/DDBJ whole genome shotgun (WGS) entry which is preliminary data.</text>
</comment>
<dbReference type="RefSeq" id="WP_215820734.1">
    <property type="nucleotide sequence ID" value="NZ_JAGSOY010000039.1"/>
</dbReference>
<sequence>MKRSIIVTLITLFYGSLAIANIMPKTKQEIAHLLNYVKKTSCKYERNGKIFTGTQAAEHIQNKYNHFKSKIRITEDFIRYSATKSTLSGKFYHVHCQGEIVKNSAFWLQQELNNYRHNTH</sequence>
<protein>
    <submittedName>
        <fullName evidence="1">DUF5329 family protein</fullName>
    </submittedName>
</protein>
<dbReference type="InterPro" id="IPR035242">
    <property type="entry name" value="DUF5329"/>
</dbReference>
<name>A0ABS5ZEK9_9GAMM</name>
<proteinExistence type="predicted"/>
<dbReference type="Proteomes" id="UP000690515">
    <property type="component" value="Unassembled WGS sequence"/>
</dbReference>
<organism evidence="1 2">
    <name type="scientific">Zooshikella harenae</name>
    <dbReference type="NCBI Taxonomy" id="2827238"/>
    <lineage>
        <taxon>Bacteria</taxon>
        <taxon>Pseudomonadati</taxon>
        <taxon>Pseudomonadota</taxon>
        <taxon>Gammaproteobacteria</taxon>
        <taxon>Oceanospirillales</taxon>
        <taxon>Zooshikellaceae</taxon>
        <taxon>Zooshikella</taxon>
    </lineage>
</organism>
<accession>A0ABS5ZEK9</accession>
<dbReference type="EMBL" id="JAGSOY010000039">
    <property type="protein sequence ID" value="MBU2712506.1"/>
    <property type="molecule type" value="Genomic_DNA"/>
</dbReference>
<evidence type="ECO:0000313" key="2">
    <source>
        <dbReference type="Proteomes" id="UP000690515"/>
    </source>
</evidence>
<evidence type="ECO:0000313" key="1">
    <source>
        <dbReference type="EMBL" id="MBU2712506.1"/>
    </source>
</evidence>
<reference evidence="1 2" key="1">
    <citation type="submission" date="2021-04" db="EMBL/GenBank/DDBJ databases">
        <authorList>
            <person name="Pira H."/>
            <person name="Risdian C."/>
            <person name="Wink J."/>
        </authorList>
    </citation>
    <scope>NUCLEOTIDE SEQUENCE [LARGE SCALE GENOMIC DNA]</scope>
    <source>
        <strain evidence="1 2">WH53</strain>
    </source>
</reference>
<gene>
    <name evidence="1" type="ORF">KCG35_15670</name>
</gene>
<keyword evidence="2" id="KW-1185">Reference proteome</keyword>